<dbReference type="InterPro" id="IPR051472">
    <property type="entry name" value="T3SS_Stator/FliH"/>
</dbReference>
<dbReference type="InterPro" id="IPR018035">
    <property type="entry name" value="Flagellar_FliH/T3SS_HrpE"/>
</dbReference>
<protein>
    <submittedName>
        <fullName evidence="9">Unannotated protein</fullName>
    </submittedName>
</protein>
<evidence type="ECO:0000256" key="6">
    <source>
        <dbReference type="ARBA" id="ARBA00023225"/>
    </source>
</evidence>
<dbReference type="PANTHER" id="PTHR34982:SF1">
    <property type="entry name" value="FLAGELLAR ASSEMBLY PROTEIN FLIH"/>
    <property type="match status" value="1"/>
</dbReference>
<evidence type="ECO:0000256" key="3">
    <source>
        <dbReference type="ARBA" id="ARBA00022448"/>
    </source>
</evidence>
<dbReference type="EMBL" id="CAEZYQ010000003">
    <property type="protein sequence ID" value="CAB4730946.1"/>
    <property type="molecule type" value="Genomic_DNA"/>
</dbReference>
<keyword evidence="3" id="KW-0813">Transport</keyword>
<keyword evidence="4" id="KW-1005">Bacterial flagellum biogenesis</keyword>
<sequence length="231" mass="24351">MLADLDGRVLRGEQAAAVGLLSTPELRTGTWTRFGGERGLGDPVTEEVLSGLAETTRAAARAQGYATGWAEGRREAATEAAAQRAELEQAHREAEARRDAEHRAAVEGLARAAAVLQQQVAATTAEVEEHALALALELTETLVGHELTTAADPVGDVVRRALAVLPQGLPVTVRLAPSVAGEPATATLREQGVTVVADPTLDRHDALVESTVEAVDLRIRSALDRVREVLS</sequence>
<organism evidence="9">
    <name type="scientific">freshwater metagenome</name>
    <dbReference type="NCBI Taxonomy" id="449393"/>
    <lineage>
        <taxon>unclassified sequences</taxon>
        <taxon>metagenomes</taxon>
        <taxon>ecological metagenomes</taxon>
    </lineage>
</organism>
<dbReference type="GO" id="GO:0005829">
    <property type="term" value="C:cytosol"/>
    <property type="evidence" value="ECO:0007669"/>
    <property type="project" value="TreeGrafter"/>
</dbReference>
<dbReference type="GO" id="GO:0015031">
    <property type="term" value="P:protein transport"/>
    <property type="evidence" value="ECO:0007669"/>
    <property type="project" value="UniProtKB-KW"/>
</dbReference>
<feature type="domain" description="Flagellar assembly protein FliH/Type III secretion system HrpE" evidence="8">
    <location>
        <begin position="106"/>
        <end position="225"/>
    </location>
</feature>
<keyword evidence="7" id="KW-0175">Coiled coil</keyword>
<keyword evidence="5" id="KW-0653">Protein transport</keyword>
<evidence type="ECO:0000259" key="8">
    <source>
        <dbReference type="Pfam" id="PF02108"/>
    </source>
</evidence>
<proteinExistence type="inferred from homology"/>
<evidence type="ECO:0000256" key="2">
    <source>
        <dbReference type="ARBA" id="ARBA00006602"/>
    </source>
</evidence>
<reference evidence="9" key="1">
    <citation type="submission" date="2020-05" db="EMBL/GenBank/DDBJ databases">
        <authorList>
            <person name="Chiriac C."/>
            <person name="Salcher M."/>
            <person name="Ghai R."/>
            <person name="Kavagutti S V."/>
        </authorList>
    </citation>
    <scope>NUCLEOTIDE SEQUENCE</scope>
</reference>
<comment type="function">
    <text evidence="1">Needed for flagellar regrowth and assembly.</text>
</comment>
<dbReference type="PANTHER" id="PTHR34982">
    <property type="entry name" value="YOP PROTEINS TRANSLOCATION PROTEIN L"/>
    <property type="match status" value="1"/>
</dbReference>
<evidence type="ECO:0000256" key="7">
    <source>
        <dbReference type="SAM" id="Coils"/>
    </source>
</evidence>
<comment type="similarity">
    <text evidence="2">Belongs to the FliH family.</text>
</comment>
<feature type="coiled-coil region" evidence="7">
    <location>
        <begin position="73"/>
        <end position="104"/>
    </location>
</feature>
<evidence type="ECO:0000313" key="9">
    <source>
        <dbReference type="EMBL" id="CAB4730946.1"/>
    </source>
</evidence>
<dbReference type="AlphaFoldDB" id="A0A6J6S7Y4"/>
<evidence type="ECO:0000256" key="5">
    <source>
        <dbReference type="ARBA" id="ARBA00022927"/>
    </source>
</evidence>
<keyword evidence="6" id="KW-1006">Bacterial flagellum protein export</keyword>
<name>A0A6J6S7Y4_9ZZZZ</name>
<evidence type="ECO:0000256" key="1">
    <source>
        <dbReference type="ARBA" id="ARBA00003041"/>
    </source>
</evidence>
<gene>
    <name evidence="9" type="ORF">UFOPK2761_00498</name>
</gene>
<dbReference type="Pfam" id="PF02108">
    <property type="entry name" value="FliH"/>
    <property type="match status" value="1"/>
</dbReference>
<evidence type="ECO:0000256" key="4">
    <source>
        <dbReference type="ARBA" id="ARBA00022795"/>
    </source>
</evidence>
<dbReference type="GO" id="GO:0044781">
    <property type="term" value="P:bacterial-type flagellum organization"/>
    <property type="evidence" value="ECO:0007669"/>
    <property type="project" value="UniProtKB-KW"/>
</dbReference>
<accession>A0A6J6S7Y4</accession>